<dbReference type="GO" id="GO:0016624">
    <property type="term" value="F:oxidoreductase activity, acting on the aldehyde or oxo group of donors, disulfide as acceptor"/>
    <property type="evidence" value="ECO:0007669"/>
    <property type="project" value="InterPro"/>
</dbReference>
<gene>
    <name evidence="1" type="ORF">Vretimale_17694</name>
</gene>
<dbReference type="InterPro" id="IPR001017">
    <property type="entry name" value="DH_E1"/>
</dbReference>
<dbReference type="Pfam" id="PF00676">
    <property type="entry name" value="E1_dh"/>
    <property type="match status" value="2"/>
</dbReference>
<dbReference type="PANTHER" id="PTHR43380">
    <property type="entry name" value="2-OXOISOVALERATE DEHYDROGENASE SUBUNIT ALPHA, MITOCHONDRIAL"/>
    <property type="match status" value="1"/>
</dbReference>
<dbReference type="SUPFAM" id="SSF52518">
    <property type="entry name" value="Thiamin diphosphate-binding fold (THDP-binding)"/>
    <property type="match status" value="1"/>
</dbReference>
<dbReference type="PANTHER" id="PTHR43380:SF1">
    <property type="entry name" value="2-OXOISOVALERATE DEHYDROGENASE SUBUNIT ALPHA, MITOCHONDRIAL"/>
    <property type="match status" value="1"/>
</dbReference>
<comment type="caution">
    <text evidence="1">The sequence shown here is derived from an EMBL/GenBank/DDBJ whole genome shotgun (WGS) entry which is preliminary data.</text>
</comment>
<name>A0A8J4C511_9CHLO</name>
<evidence type="ECO:0000313" key="1">
    <source>
        <dbReference type="EMBL" id="GIM14819.1"/>
    </source>
</evidence>
<sequence length="512" mass="55633">MRPRGSSALLAHVVRTLGAMVQVKDTAAATALALNTSNDSINNIIKCYPCSIGQEMLGLSLRRHLHSSCGRGQAAVSIGSPSSSTTDTFLEVPGGRLPYTSQLQFVGGSETPAPTIPCYRTIDSTGQDVPDAHVPYPISQELALQMYTCMARLQTMDTLFYEAQRQGRFSFYLTCQGEEATNIGSAAGLDNKDMVFAQYREQGVLLWRGYTLEQFANQLLGNAKEPGKGRQMPIHYGSPELAYQTISSPLATQMPHAVGAAYAYKMDRTQQVSVVYFGDGASSEGDAHAAFNFAAVLGAPVIFICRNNGYAISTPAHEQYKGDGIAGRGPMYGIPTLRVDGGDVRAVYNAVVAARARALGMPFNRGAVTSTPGTSGGNLGIGSETSSGPGPVLLECMSYRSGHHSTSDDSTRYRTSEEMRAWRARDPVARFRAWLVRHGWWDEVQEAALRRTTRVQVLEALDSAARVQKPNLSTLFTDVYDSMPTHLEMQRAHALEFIRRNPSVCPQDVPVE</sequence>
<evidence type="ECO:0000313" key="2">
    <source>
        <dbReference type="Proteomes" id="UP000722791"/>
    </source>
</evidence>
<dbReference type="FunFam" id="3.40.50.970:FF:000108">
    <property type="entry name" value="2-oxoisovalerate dehydrogenase subunit alpha"/>
    <property type="match status" value="1"/>
</dbReference>
<organism evidence="1 2">
    <name type="scientific">Volvox reticuliferus</name>
    <dbReference type="NCBI Taxonomy" id="1737510"/>
    <lineage>
        <taxon>Eukaryota</taxon>
        <taxon>Viridiplantae</taxon>
        <taxon>Chlorophyta</taxon>
        <taxon>core chlorophytes</taxon>
        <taxon>Chlorophyceae</taxon>
        <taxon>CS clade</taxon>
        <taxon>Chlamydomonadales</taxon>
        <taxon>Volvocaceae</taxon>
        <taxon>Volvox</taxon>
    </lineage>
</organism>
<proteinExistence type="predicted"/>
<dbReference type="Proteomes" id="UP000722791">
    <property type="component" value="Unassembled WGS sequence"/>
</dbReference>
<accession>A0A8J4C511</accession>
<dbReference type="CDD" id="cd02000">
    <property type="entry name" value="TPP_E1_PDC_ADC_BCADC"/>
    <property type="match status" value="1"/>
</dbReference>
<dbReference type="Gene3D" id="3.40.50.970">
    <property type="match status" value="1"/>
</dbReference>
<dbReference type="GO" id="GO:0009083">
    <property type="term" value="P:branched-chain amino acid catabolic process"/>
    <property type="evidence" value="ECO:0007669"/>
    <property type="project" value="TreeGrafter"/>
</dbReference>
<dbReference type="AlphaFoldDB" id="A0A8J4C511"/>
<dbReference type="OrthoDB" id="3845at2759"/>
<dbReference type="InterPro" id="IPR029061">
    <property type="entry name" value="THDP-binding"/>
</dbReference>
<dbReference type="EMBL" id="BNCQ01000059">
    <property type="protein sequence ID" value="GIM14819.1"/>
    <property type="molecule type" value="Genomic_DNA"/>
</dbReference>
<protein>
    <submittedName>
        <fullName evidence="1">Uncharacterized protein</fullName>
    </submittedName>
</protein>
<dbReference type="InterPro" id="IPR050771">
    <property type="entry name" value="Alpha-ketoacid_DH_E1_comp"/>
</dbReference>
<reference evidence="1" key="1">
    <citation type="journal article" date="2021" name="Proc. Natl. Acad. Sci. U.S.A.">
        <title>Three genomes in the algal genus Volvox reveal the fate of a haploid sex-determining region after a transition to homothallism.</title>
        <authorList>
            <person name="Yamamoto K."/>
            <person name="Hamaji T."/>
            <person name="Kawai-Toyooka H."/>
            <person name="Matsuzaki R."/>
            <person name="Takahashi F."/>
            <person name="Nishimura Y."/>
            <person name="Kawachi M."/>
            <person name="Noguchi H."/>
            <person name="Minakuchi Y."/>
            <person name="Umen J.G."/>
            <person name="Toyoda A."/>
            <person name="Nozaki H."/>
        </authorList>
    </citation>
    <scope>NUCLEOTIDE SEQUENCE</scope>
    <source>
        <strain evidence="1">NIES-3785</strain>
    </source>
</reference>